<gene>
    <name evidence="1" type="ORF">G3569_05130</name>
</gene>
<evidence type="ECO:0000313" key="2">
    <source>
        <dbReference type="Proteomes" id="UP000479132"/>
    </source>
</evidence>
<dbReference type="SUPFAM" id="SSF101898">
    <property type="entry name" value="NHL repeat"/>
    <property type="match status" value="1"/>
</dbReference>
<dbReference type="InterPro" id="IPR011042">
    <property type="entry name" value="6-blade_b-propeller_TolB-like"/>
</dbReference>
<dbReference type="EMBL" id="JAALLS010000005">
    <property type="protein sequence ID" value="NGP87729.1"/>
    <property type="molecule type" value="Genomic_DNA"/>
</dbReference>
<reference evidence="1 2" key="1">
    <citation type="submission" date="2020-02" db="EMBL/GenBank/DDBJ databases">
        <title>Aliifodinibius halophilus 2W32, complete genome.</title>
        <authorList>
            <person name="Li Y."/>
            <person name="Wu S."/>
        </authorList>
    </citation>
    <scope>NUCLEOTIDE SEQUENCE [LARGE SCALE GENOMIC DNA]</scope>
    <source>
        <strain evidence="1 2">2W32</strain>
    </source>
</reference>
<accession>A0A6M1T188</accession>
<comment type="caution">
    <text evidence="1">The sequence shown here is derived from an EMBL/GenBank/DDBJ whole genome shotgun (WGS) entry which is preliminary data.</text>
</comment>
<keyword evidence="2" id="KW-1185">Reference proteome</keyword>
<protein>
    <submittedName>
        <fullName evidence="1">6-bladed beta-propeller</fullName>
    </submittedName>
</protein>
<name>A0A6M1T188_9BACT</name>
<proteinExistence type="predicted"/>
<dbReference type="Proteomes" id="UP000479132">
    <property type="component" value="Unassembled WGS sequence"/>
</dbReference>
<dbReference type="AlphaFoldDB" id="A0A6M1T188"/>
<sequence>MKNLLIWILFVLVGCTAQKEDIPKHIKGTENLVVYSGDMPPTASVDLVREATFEAPDKYSLKWHDDTVSFYSWLESIEVDTSGRVFIADNDATKIHVFDPAGNYLKSLGRKGSGPGEFQSITNTQIGSSSLYVFDFRGFRTTVYSLDSLKVIESNSVKSSVNQDEFDEINGWLRWRLLIRNNGTYLAGFRKQRMDARAGSPNSNLDKDRPKKYYFMDKESNITSDEVFEVKKSREILTTRVEDRHLSNFRPLPFLGRTVIRISDDNHIYTTWTDDFLIKVYGPDGNYQRAIYYPFQKRPIKREELLGTVDKDDWNRGLVEHAELPKTWPAIHSIVVDDRNRLWVSTIIPEDGMREWRVMENTGELIAKFRWPKSRSIKTVKNGYAYVCVTDEEMGQQRIVKYRIQMN</sequence>
<organism evidence="1 2">
    <name type="scientific">Fodinibius halophilus</name>
    <dbReference type="NCBI Taxonomy" id="1736908"/>
    <lineage>
        <taxon>Bacteria</taxon>
        <taxon>Pseudomonadati</taxon>
        <taxon>Balneolota</taxon>
        <taxon>Balneolia</taxon>
        <taxon>Balneolales</taxon>
        <taxon>Balneolaceae</taxon>
        <taxon>Fodinibius</taxon>
    </lineage>
</organism>
<evidence type="ECO:0000313" key="1">
    <source>
        <dbReference type="EMBL" id="NGP87729.1"/>
    </source>
</evidence>
<dbReference type="Gene3D" id="2.120.10.30">
    <property type="entry name" value="TolB, C-terminal domain"/>
    <property type="match status" value="1"/>
</dbReference>
<dbReference type="Pfam" id="PF17170">
    <property type="entry name" value="DUF5128"/>
    <property type="match status" value="1"/>
</dbReference>
<dbReference type="RefSeq" id="WP_165266756.1">
    <property type="nucleotide sequence ID" value="NZ_JAALLS010000005.1"/>
</dbReference>
<dbReference type="PROSITE" id="PS51257">
    <property type="entry name" value="PROKAR_LIPOPROTEIN"/>
    <property type="match status" value="1"/>
</dbReference>